<protein>
    <submittedName>
        <fullName evidence="2">Uncharacterized protein</fullName>
    </submittedName>
</protein>
<evidence type="ECO:0000313" key="2">
    <source>
        <dbReference type="EMBL" id="JAH49920.1"/>
    </source>
</evidence>
<evidence type="ECO:0000256" key="1">
    <source>
        <dbReference type="SAM" id="Phobius"/>
    </source>
</evidence>
<dbReference type="AlphaFoldDB" id="A0A0E9TAJ9"/>
<feature type="transmembrane region" description="Helical" evidence="1">
    <location>
        <begin position="21"/>
        <end position="49"/>
    </location>
</feature>
<reference evidence="2" key="1">
    <citation type="submission" date="2014-11" db="EMBL/GenBank/DDBJ databases">
        <authorList>
            <person name="Amaro Gonzalez C."/>
        </authorList>
    </citation>
    <scope>NUCLEOTIDE SEQUENCE</scope>
</reference>
<dbReference type="EMBL" id="GBXM01058657">
    <property type="protein sequence ID" value="JAH49920.1"/>
    <property type="molecule type" value="Transcribed_RNA"/>
</dbReference>
<keyword evidence="1" id="KW-0812">Transmembrane</keyword>
<reference evidence="2" key="2">
    <citation type="journal article" date="2015" name="Fish Shellfish Immunol.">
        <title>Early steps in the European eel (Anguilla anguilla)-Vibrio vulnificus interaction in the gills: Role of the RtxA13 toxin.</title>
        <authorList>
            <person name="Callol A."/>
            <person name="Pajuelo D."/>
            <person name="Ebbesson L."/>
            <person name="Teles M."/>
            <person name="MacKenzie S."/>
            <person name="Amaro C."/>
        </authorList>
    </citation>
    <scope>NUCLEOTIDE SEQUENCE</scope>
</reference>
<keyword evidence="1" id="KW-0472">Membrane</keyword>
<name>A0A0E9TAJ9_ANGAN</name>
<accession>A0A0E9TAJ9</accession>
<sequence>MHIPSRVICESSVKTELYKEIWPAVCVTHACSFCSIWLSILFIIIYIYFSITRYALAMISMISN</sequence>
<proteinExistence type="predicted"/>
<keyword evidence="1" id="KW-1133">Transmembrane helix</keyword>
<organism evidence="2">
    <name type="scientific">Anguilla anguilla</name>
    <name type="common">European freshwater eel</name>
    <name type="synonym">Muraena anguilla</name>
    <dbReference type="NCBI Taxonomy" id="7936"/>
    <lineage>
        <taxon>Eukaryota</taxon>
        <taxon>Metazoa</taxon>
        <taxon>Chordata</taxon>
        <taxon>Craniata</taxon>
        <taxon>Vertebrata</taxon>
        <taxon>Euteleostomi</taxon>
        <taxon>Actinopterygii</taxon>
        <taxon>Neopterygii</taxon>
        <taxon>Teleostei</taxon>
        <taxon>Anguilliformes</taxon>
        <taxon>Anguillidae</taxon>
        <taxon>Anguilla</taxon>
    </lineage>
</organism>